<gene>
    <name evidence="2" type="ORF">Uis1B_0906</name>
</gene>
<dbReference type="InterPro" id="IPR035959">
    <property type="entry name" value="RutC-like_sf"/>
</dbReference>
<reference evidence="2 3" key="1">
    <citation type="submission" date="2017-07" db="EMBL/GenBank/DDBJ databases">
        <title>Bifidobacterium novel species.</title>
        <authorList>
            <person name="Lugli G.A."/>
            <person name="Milani C."/>
            <person name="Duranti S."/>
            <person name="Mangifesta M."/>
        </authorList>
    </citation>
    <scope>NUCLEOTIDE SEQUENCE [LARGE SCALE GENOMIC DNA]</scope>
    <source>
        <strain evidence="3">Uis1B</strain>
    </source>
</reference>
<proteinExistence type="inferred from homology"/>
<dbReference type="GO" id="GO:0019239">
    <property type="term" value="F:deaminase activity"/>
    <property type="evidence" value="ECO:0007669"/>
    <property type="project" value="TreeGrafter"/>
</dbReference>
<dbReference type="Proteomes" id="UP000235050">
    <property type="component" value="Unassembled WGS sequence"/>
</dbReference>
<dbReference type="PANTHER" id="PTHR11803:SF58">
    <property type="entry name" value="PROTEIN HMF1-RELATED"/>
    <property type="match status" value="1"/>
</dbReference>
<dbReference type="InterPro" id="IPR006056">
    <property type="entry name" value="RidA"/>
</dbReference>
<dbReference type="PANTHER" id="PTHR11803">
    <property type="entry name" value="2-IMINOBUTANOATE/2-IMINOPROPANOATE DEAMINASE RIDA"/>
    <property type="match status" value="1"/>
</dbReference>
<name>A0A2N5JAN3_9BIFI</name>
<accession>A0A2N5JAN3</accession>
<evidence type="ECO:0000313" key="3">
    <source>
        <dbReference type="Proteomes" id="UP000235050"/>
    </source>
</evidence>
<organism evidence="2 3">
    <name type="scientific">Bifidobacterium margollesii</name>
    <dbReference type="NCBI Taxonomy" id="2020964"/>
    <lineage>
        <taxon>Bacteria</taxon>
        <taxon>Bacillati</taxon>
        <taxon>Actinomycetota</taxon>
        <taxon>Actinomycetes</taxon>
        <taxon>Bifidobacteriales</taxon>
        <taxon>Bifidobacteriaceae</taxon>
        <taxon>Bifidobacterium</taxon>
    </lineage>
</organism>
<dbReference type="FunFam" id="3.30.1330.40:FF:000001">
    <property type="entry name" value="L-PSP family endoribonuclease"/>
    <property type="match status" value="1"/>
</dbReference>
<protein>
    <submittedName>
        <fullName evidence="2">Reactive intermediate/imine deaminase</fullName>
    </submittedName>
</protein>
<comment type="caution">
    <text evidence="2">The sequence shown here is derived from an EMBL/GenBank/DDBJ whole genome shotgun (WGS) entry which is preliminary data.</text>
</comment>
<sequence length="113" mass="11828">MAGPYSVVREAGDLVFVSGQLPIDPETGVMPQDIADQTRAALRNLEAAVASAGLTKANIVKTTVFMTNFTDFAAMNAVYAEFFGEPYPARSAMEVTALAAGAAIEIEAVASRV</sequence>
<dbReference type="CDD" id="cd00448">
    <property type="entry name" value="YjgF_YER057c_UK114_family"/>
    <property type="match status" value="1"/>
</dbReference>
<dbReference type="Gene3D" id="3.30.1330.40">
    <property type="entry name" value="RutC-like"/>
    <property type="match status" value="1"/>
</dbReference>
<dbReference type="OrthoDB" id="8684161at2"/>
<dbReference type="InterPro" id="IPR006175">
    <property type="entry name" value="YjgF/YER057c/UK114"/>
</dbReference>
<evidence type="ECO:0000256" key="1">
    <source>
        <dbReference type="ARBA" id="ARBA00010552"/>
    </source>
</evidence>
<dbReference type="GO" id="GO:0005829">
    <property type="term" value="C:cytosol"/>
    <property type="evidence" value="ECO:0007669"/>
    <property type="project" value="TreeGrafter"/>
</dbReference>
<keyword evidence="3" id="KW-1185">Reference proteome</keyword>
<dbReference type="EMBL" id="NMWU01000014">
    <property type="protein sequence ID" value="PLS31270.1"/>
    <property type="molecule type" value="Genomic_DNA"/>
</dbReference>
<dbReference type="SUPFAM" id="SSF55298">
    <property type="entry name" value="YjgF-like"/>
    <property type="match status" value="1"/>
</dbReference>
<dbReference type="Pfam" id="PF01042">
    <property type="entry name" value="Ribonuc_L-PSP"/>
    <property type="match status" value="1"/>
</dbReference>
<dbReference type="RefSeq" id="WP_101616044.1">
    <property type="nucleotide sequence ID" value="NZ_NMWU01000014.1"/>
</dbReference>
<comment type="similarity">
    <text evidence="1">Belongs to the RutC family.</text>
</comment>
<evidence type="ECO:0000313" key="2">
    <source>
        <dbReference type="EMBL" id="PLS31270.1"/>
    </source>
</evidence>
<dbReference type="NCBIfam" id="TIGR00004">
    <property type="entry name" value="Rid family detoxifying hydrolase"/>
    <property type="match status" value="1"/>
</dbReference>
<dbReference type="AlphaFoldDB" id="A0A2N5JAN3"/>